<evidence type="ECO:0000256" key="4">
    <source>
        <dbReference type="ARBA" id="ARBA00022679"/>
    </source>
</evidence>
<gene>
    <name evidence="13" type="ORF">FOE78_00070</name>
</gene>
<keyword evidence="5" id="KW-0547">Nucleotide-binding</keyword>
<dbReference type="RefSeq" id="WP_143984514.1">
    <property type="nucleotide sequence ID" value="NZ_CP041692.1"/>
</dbReference>
<evidence type="ECO:0000256" key="1">
    <source>
        <dbReference type="ARBA" id="ARBA00000085"/>
    </source>
</evidence>
<accession>A0A516PTK8</accession>
<feature type="transmembrane region" description="Helical" evidence="10">
    <location>
        <begin position="45"/>
        <end position="67"/>
    </location>
</feature>
<evidence type="ECO:0000256" key="10">
    <source>
        <dbReference type="SAM" id="Phobius"/>
    </source>
</evidence>
<dbReference type="GO" id="GO:0000155">
    <property type="term" value="F:phosphorelay sensor kinase activity"/>
    <property type="evidence" value="ECO:0007669"/>
    <property type="project" value="InterPro"/>
</dbReference>
<evidence type="ECO:0000256" key="9">
    <source>
        <dbReference type="SAM" id="MobiDB-lite"/>
    </source>
</evidence>
<keyword evidence="8" id="KW-0902">Two-component regulatory system</keyword>
<evidence type="ECO:0000313" key="13">
    <source>
        <dbReference type="EMBL" id="QDP94525.1"/>
    </source>
</evidence>
<feature type="transmembrane region" description="Helical" evidence="10">
    <location>
        <begin position="135"/>
        <end position="158"/>
    </location>
</feature>
<keyword evidence="10" id="KW-1133">Transmembrane helix</keyword>
<dbReference type="Pfam" id="PF13796">
    <property type="entry name" value="Sensor"/>
    <property type="match status" value="1"/>
</dbReference>
<evidence type="ECO:0000256" key="5">
    <source>
        <dbReference type="ARBA" id="ARBA00022741"/>
    </source>
</evidence>
<evidence type="ECO:0000313" key="14">
    <source>
        <dbReference type="Proteomes" id="UP000319263"/>
    </source>
</evidence>
<dbReference type="Pfam" id="PF07730">
    <property type="entry name" value="HisKA_3"/>
    <property type="match status" value="1"/>
</dbReference>
<dbReference type="Gene3D" id="1.20.5.1930">
    <property type="match status" value="1"/>
</dbReference>
<comment type="catalytic activity">
    <reaction evidence="1">
        <text>ATP + protein L-histidine = ADP + protein N-phospho-L-histidine.</text>
        <dbReference type="EC" id="2.7.13.3"/>
    </reaction>
</comment>
<evidence type="ECO:0000256" key="6">
    <source>
        <dbReference type="ARBA" id="ARBA00022777"/>
    </source>
</evidence>
<dbReference type="GO" id="GO:0016020">
    <property type="term" value="C:membrane"/>
    <property type="evidence" value="ECO:0007669"/>
    <property type="project" value="InterPro"/>
</dbReference>
<feature type="domain" description="Putative sensor" evidence="12">
    <location>
        <begin position="47"/>
        <end position="227"/>
    </location>
</feature>
<evidence type="ECO:0000259" key="12">
    <source>
        <dbReference type="Pfam" id="PF13796"/>
    </source>
</evidence>
<feature type="region of interest" description="Disordered" evidence="9">
    <location>
        <begin position="1"/>
        <end position="32"/>
    </location>
</feature>
<keyword evidence="10" id="KW-0472">Membrane</keyword>
<proteinExistence type="predicted"/>
<evidence type="ECO:0000256" key="3">
    <source>
        <dbReference type="ARBA" id="ARBA00022553"/>
    </source>
</evidence>
<evidence type="ECO:0000259" key="11">
    <source>
        <dbReference type="Pfam" id="PF07730"/>
    </source>
</evidence>
<dbReference type="SUPFAM" id="SSF55874">
    <property type="entry name" value="ATPase domain of HSP90 chaperone/DNA topoisomerase II/histidine kinase"/>
    <property type="match status" value="1"/>
</dbReference>
<keyword evidence="4" id="KW-0808">Transferase</keyword>
<evidence type="ECO:0000256" key="7">
    <source>
        <dbReference type="ARBA" id="ARBA00022840"/>
    </source>
</evidence>
<dbReference type="KEGG" id="mik:FOE78_00070"/>
<keyword evidence="10" id="KW-0812">Transmembrane</keyword>
<protein>
    <recommendedName>
        <fullName evidence="2">histidine kinase</fullName>
        <ecNumber evidence="2">2.7.13.3</ecNumber>
    </recommendedName>
</protein>
<dbReference type="InterPro" id="IPR050482">
    <property type="entry name" value="Sensor_HK_TwoCompSys"/>
</dbReference>
<feature type="transmembrane region" description="Helical" evidence="10">
    <location>
        <begin position="194"/>
        <end position="216"/>
    </location>
</feature>
<dbReference type="InterPro" id="IPR036890">
    <property type="entry name" value="HATPase_C_sf"/>
</dbReference>
<reference evidence="13 14" key="1">
    <citation type="submission" date="2019-07" db="EMBL/GenBank/DDBJ databases">
        <title>Microlunatus dokdonensis sp. nov. isolated from the rhizospheric soil of the wild plant Elymus tsukushiensis.</title>
        <authorList>
            <person name="Ghim S.-Y."/>
            <person name="Hwang Y.-J."/>
            <person name="Son J.-S."/>
            <person name="Shin J.-H."/>
        </authorList>
    </citation>
    <scope>NUCLEOTIDE SEQUENCE [LARGE SCALE GENOMIC DNA]</scope>
    <source>
        <strain evidence="13 14">KUDC0627</strain>
    </source>
</reference>
<keyword evidence="7" id="KW-0067">ATP-binding</keyword>
<keyword evidence="14" id="KW-1185">Reference proteome</keyword>
<dbReference type="EMBL" id="CP041692">
    <property type="protein sequence ID" value="QDP94525.1"/>
    <property type="molecule type" value="Genomic_DNA"/>
</dbReference>
<dbReference type="PANTHER" id="PTHR24421:SF10">
    <property type="entry name" value="NITRATE_NITRITE SENSOR PROTEIN NARQ"/>
    <property type="match status" value="1"/>
</dbReference>
<name>A0A516PTK8_9ACTN</name>
<keyword evidence="3" id="KW-0597">Phosphoprotein</keyword>
<dbReference type="PANTHER" id="PTHR24421">
    <property type="entry name" value="NITRATE/NITRITE SENSOR PROTEIN NARX-RELATED"/>
    <property type="match status" value="1"/>
</dbReference>
<keyword evidence="6 13" id="KW-0418">Kinase</keyword>
<dbReference type="EC" id="2.7.13.3" evidence="2"/>
<dbReference type="CDD" id="cd16917">
    <property type="entry name" value="HATPase_UhpB-NarQ-NarX-like"/>
    <property type="match status" value="1"/>
</dbReference>
<evidence type="ECO:0000256" key="8">
    <source>
        <dbReference type="ARBA" id="ARBA00023012"/>
    </source>
</evidence>
<dbReference type="OrthoDB" id="3217947at2"/>
<sequence>MNAPIGRILDPQDPGSTSAADEPRTESPAPSRSLGELVRRTCQDFGFLVASFFISLFGFIVCIPLFAVGLGTTPIIVGFAVLTLCLSISGGLARYHRRLLGSLGYEITQTIYPPKTKGLRSRFRRLGHAQSWREFLHVVIIFIVATTCFPIAVTWFVAGPGGLLYGLWSVWLPGQGTDSGLAFLLGFPGRLADVALNMALGAVFLITAPFVMRGLVALQAGIARGLLDDETSVLRQQVSQLATSRAAAGEAEALTLRKLERDLHDGPQQRLVRLGMDISAAERRIATDPDEARAMMRSAFDQSQEALAEIRTLSRGIAPPILSEQGLSAAITALAARSGTPTTVDIDDVELSDPAQNAVYFVTAEALTNMAKHSAAQNCWVELRAVGAIAVLTITDDGMGGASLAKGHGLAGLAERLRGVDGTLTVSSPIGGPTHLTATIPLQASAS</sequence>
<feature type="transmembrane region" description="Helical" evidence="10">
    <location>
        <begin position="73"/>
        <end position="93"/>
    </location>
</feature>
<dbReference type="InterPro" id="IPR025828">
    <property type="entry name" value="Put_sensor_dom"/>
</dbReference>
<dbReference type="Gene3D" id="3.30.565.10">
    <property type="entry name" value="Histidine kinase-like ATPase, C-terminal domain"/>
    <property type="match status" value="1"/>
</dbReference>
<dbReference type="GO" id="GO:0046983">
    <property type="term" value="F:protein dimerization activity"/>
    <property type="evidence" value="ECO:0007669"/>
    <property type="project" value="InterPro"/>
</dbReference>
<evidence type="ECO:0000256" key="2">
    <source>
        <dbReference type="ARBA" id="ARBA00012438"/>
    </source>
</evidence>
<dbReference type="InterPro" id="IPR011712">
    <property type="entry name" value="Sig_transdc_His_kin_sub3_dim/P"/>
</dbReference>
<feature type="domain" description="Signal transduction histidine kinase subgroup 3 dimerisation and phosphoacceptor" evidence="11">
    <location>
        <begin position="258"/>
        <end position="320"/>
    </location>
</feature>
<dbReference type="AlphaFoldDB" id="A0A516PTK8"/>
<dbReference type="GO" id="GO:0005524">
    <property type="term" value="F:ATP binding"/>
    <property type="evidence" value="ECO:0007669"/>
    <property type="project" value="UniProtKB-KW"/>
</dbReference>
<organism evidence="13 14">
    <name type="scientific">Microlunatus elymi</name>
    <dbReference type="NCBI Taxonomy" id="2596828"/>
    <lineage>
        <taxon>Bacteria</taxon>
        <taxon>Bacillati</taxon>
        <taxon>Actinomycetota</taxon>
        <taxon>Actinomycetes</taxon>
        <taxon>Propionibacteriales</taxon>
        <taxon>Propionibacteriaceae</taxon>
        <taxon>Microlunatus</taxon>
    </lineage>
</organism>
<dbReference type="Proteomes" id="UP000319263">
    <property type="component" value="Chromosome"/>
</dbReference>